<comment type="caution">
    <text evidence="11">The sequence shown here is derived from an EMBL/GenBank/DDBJ whole genome shotgun (WGS) entry which is preliminary data.</text>
</comment>
<dbReference type="PIRSF" id="PIRSF005943">
    <property type="entry name" value="NMPRT"/>
    <property type="match status" value="1"/>
</dbReference>
<sequence>MKDQSTGAAALFDNPVAIDNLIFDTDSYKLSHFSQYPEGTKFVSSYIEPRRAWGPIDQVMFFGLQIELAKLAGQAVTQDMLDEAAPFLKAHGFDVFIEGWQYIVDAHNGRLPVLIEAMPEGTLAPVSVPQLRIENTDPNCYWLVSYLETRLLRAVWYPSTVGSLSHYVVGMIRARLEQTDGSQAGAEFKLHDFGARGAASNEAAGIGGAAHLVNSFGTDTIAGLVYARNFYGADMAGFSIPASEHSTMTAAGEAGELDQMRRFLAANPAGLIACVSDSYDLMRAVKDYWGDALKEAVLARDGVLIVRPDSGDPVEIVPDVIEALMAKFGYVTTANGYRLLNDKVRVIQGDGVDKGSIVAIMDAMIARGLAIGNIAFGMGGGLLQKVDRDSFGYAMKASAIFYDGAWHDVFKDPKTANGAKRSKKGKQGAMRSDSGAFVARPAANIPLGADALEPVFRDGRILKVHSFAEVRARAWPEAPGFGANA</sequence>
<dbReference type="InterPro" id="IPR013785">
    <property type="entry name" value="Aldolase_TIM"/>
</dbReference>
<dbReference type="AlphaFoldDB" id="A0A2M8W629"/>
<dbReference type="Pfam" id="PF18127">
    <property type="entry name" value="NAMPT_N"/>
    <property type="match status" value="1"/>
</dbReference>
<dbReference type="GO" id="GO:0035556">
    <property type="term" value="P:intracellular signal transduction"/>
    <property type="evidence" value="ECO:0007669"/>
    <property type="project" value="InterPro"/>
</dbReference>
<name>A0A2M8W629_9RHOB</name>
<keyword evidence="3 11" id="KW-0328">Glycosyltransferase</keyword>
<evidence type="ECO:0000256" key="3">
    <source>
        <dbReference type="ARBA" id="ARBA00022676"/>
    </source>
</evidence>
<dbReference type="GO" id="GO:0047280">
    <property type="term" value="F:nicotinamide phosphoribosyltransferase activity"/>
    <property type="evidence" value="ECO:0007669"/>
    <property type="project" value="UniProtKB-EC"/>
</dbReference>
<dbReference type="InterPro" id="IPR041525">
    <property type="entry name" value="N/Namide_PRibTrfase"/>
</dbReference>
<evidence type="ECO:0000256" key="1">
    <source>
        <dbReference type="ARBA" id="ARBA00010897"/>
    </source>
</evidence>
<dbReference type="GO" id="GO:0006629">
    <property type="term" value="P:lipid metabolic process"/>
    <property type="evidence" value="ECO:0007669"/>
    <property type="project" value="InterPro"/>
</dbReference>
<evidence type="ECO:0000256" key="5">
    <source>
        <dbReference type="ARBA" id="ARBA00035007"/>
    </source>
</evidence>
<evidence type="ECO:0000256" key="2">
    <source>
        <dbReference type="ARBA" id="ARBA00022642"/>
    </source>
</evidence>
<proteinExistence type="inferred from homology"/>
<feature type="binding site" evidence="9">
    <location>
        <begin position="349"/>
        <end position="350"/>
    </location>
    <ligand>
        <name>beta-nicotinamide D-ribonucleotide</name>
        <dbReference type="ChEBI" id="CHEBI:14649"/>
    </ligand>
</feature>
<dbReference type="PANTHER" id="PTHR43816">
    <property type="entry name" value="NICOTINAMIDE PHOSPHORIBOSYLTRANSFERASE"/>
    <property type="match status" value="1"/>
</dbReference>
<dbReference type="SUPFAM" id="SSF51690">
    <property type="entry name" value="Nicotinate/Quinolinate PRTase C-terminal domain-like"/>
    <property type="match status" value="1"/>
</dbReference>
<keyword evidence="12" id="KW-1185">Reference proteome</keyword>
<dbReference type="PANTHER" id="PTHR43816:SF1">
    <property type="entry name" value="NICOTINAMIDE PHOSPHORIBOSYLTRANSFERASE"/>
    <property type="match status" value="1"/>
</dbReference>
<evidence type="ECO:0000259" key="10">
    <source>
        <dbReference type="PROSITE" id="PS50008"/>
    </source>
</evidence>
<dbReference type="GO" id="GO:0009435">
    <property type="term" value="P:NAD+ biosynthetic process"/>
    <property type="evidence" value="ECO:0007669"/>
    <property type="project" value="InterPro"/>
</dbReference>
<organism evidence="11 12">
    <name type="scientific">Yoonia maricola</name>
    <dbReference type="NCBI Taxonomy" id="420999"/>
    <lineage>
        <taxon>Bacteria</taxon>
        <taxon>Pseudomonadati</taxon>
        <taxon>Pseudomonadota</taxon>
        <taxon>Alphaproteobacteria</taxon>
        <taxon>Rhodobacterales</taxon>
        <taxon>Paracoccaceae</taxon>
        <taxon>Yoonia</taxon>
    </lineage>
</organism>
<feature type="binding site" evidence="9">
    <location>
        <position position="388"/>
    </location>
    <ligand>
        <name>beta-nicotinamide D-ribonucleotide</name>
        <dbReference type="ChEBI" id="CHEBI:14649"/>
    </ligand>
</feature>
<dbReference type="OrthoDB" id="394882at2"/>
<dbReference type="InterPro" id="IPR001711">
    <property type="entry name" value="PLipase_C_Pinositol-sp_Y"/>
</dbReference>
<feature type="binding site" evidence="9">
    <location>
        <position position="307"/>
    </location>
    <ligand>
        <name>diphosphate</name>
        <dbReference type="ChEBI" id="CHEBI:33019"/>
    </ligand>
</feature>
<comment type="similarity">
    <text evidence="1">Belongs to the NAPRTase family.</text>
</comment>
<keyword evidence="2" id="KW-0662">Pyridine nucleotide biosynthesis</keyword>
<keyword evidence="4 11" id="KW-0808">Transferase</keyword>
<protein>
    <recommendedName>
        <fullName evidence="7">Nicotinamide phosphoribosyltransferase</fullName>
        <ecNumber evidence="6">2.4.2.12</ecNumber>
    </recommendedName>
</protein>
<dbReference type="PROSITE" id="PS50008">
    <property type="entry name" value="PIPLC_Y_DOMAIN"/>
    <property type="match status" value="1"/>
</dbReference>
<dbReference type="GO" id="GO:0004435">
    <property type="term" value="F:phosphatidylinositol-4,5-bisphosphate phospholipase C activity"/>
    <property type="evidence" value="ECO:0007669"/>
    <property type="project" value="InterPro"/>
</dbReference>
<dbReference type="NCBIfam" id="NF006629">
    <property type="entry name" value="PRK09198.1"/>
    <property type="match status" value="1"/>
</dbReference>
<feature type="binding site" evidence="9">
    <location>
        <position position="380"/>
    </location>
    <ligand>
        <name>beta-nicotinamide D-ribonucleotide</name>
        <dbReference type="ChEBI" id="CHEBI:14649"/>
    </ligand>
</feature>
<feature type="binding site" evidence="9">
    <location>
        <position position="219"/>
    </location>
    <ligand>
        <name>beta-nicotinamide D-ribonucleotide</name>
        <dbReference type="ChEBI" id="CHEBI:14649"/>
    </ligand>
</feature>
<evidence type="ECO:0000256" key="4">
    <source>
        <dbReference type="ARBA" id="ARBA00022679"/>
    </source>
</evidence>
<dbReference type="RefSeq" id="WP_100368673.1">
    <property type="nucleotide sequence ID" value="NZ_PGTY01000002.1"/>
</dbReference>
<feature type="binding site" evidence="9">
    <location>
        <position position="196"/>
    </location>
    <ligand>
        <name>diphosphate</name>
        <dbReference type="ChEBI" id="CHEBI:33019"/>
    </ligand>
</feature>
<accession>A0A2M8W629</accession>
<evidence type="ECO:0000256" key="8">
    <source>
        <dbReference type="ARBA" id="ARBA00047835"/>
    </source>
</evidence>
<feature type="binding site" evidence="9">
    <location>
        <begin position="307"/>
        <end position="309"/>
    </location>
    <ligand>
        <name>beta-nicotinamide D-ribonucleotide</name>
        <dbReference type="ChEBI" id="CHEBI:14649"/>
    </ligand>
</feature>
<evidence type="ECO:0000256" key="7">
    <source>
        <dbReference type="ARBA" id="ARBA00035036"/>
    </source>
</evidence>
<evidence type="ECO:0000256" key="9">
    <source>
        <dbReference type="PIRSR" id="PIRSR005943-1"/>
    </source>
</evidence>
<dbReference type="Proteomes" id="UP000228531">
    <property type="component" value="Unassembled WGS sequence"/>
</dbReference>
<reference evidence="11 12" key="1">
    <citation type="submission" date="2017-11" db="EMBL/GenBank/DDBJ databases">
        <title>Genomic Encyclopedia of Archaeal and Bacterial Type Strains, Phase II (KMG-II): From Individual Species to Whole Genera.</title>
        <authorList>
            <person name="Goeker M."/>
        </authorList>
    </citation>
    <scope>NUCLEOTIDE SEQUENCE [LARGE SCALE GENOMIC DNA]</scope>
    <source>
        <strain evidence="11 12">DSM 29128</strain>
    </source>
</reference>
<dbReference type="InterPro" id="IPR036068">
    <property type="entry name" value="Nicotinate_pribotase-like_C"/>
</dbReference>
<comment type="pathway">
    <text evidence="5">Cofactor biosynthesis; NAD(+) biosynthesis; nicotinamide D-ribonucleotide from 5-phospho-alpha-D-ribose 1-diphosphate and nicotinamide: step 1/1.</text>
</comment>
<evidence type="ECO:0000256" key="6">
    <source>
        <dbReference type="ARBA" id="ARBA00035024"/>
    </source>
</evidence>
<comment type="catalytic activity">
    <reaction evidence="8">
        <text>beta-nicotinamide D-ribonucleotide + diphosphate = 5-phospho-alpha-D-ribose 1-diphosphate + nicotinamide + H(+)</text>
        <dbReference type="Rhea" id="RHEA:16149"/>
        <dbReference type="ChEBI" id="CHEBI:14649"/>
        <dbReference type="ChEBI" id="CHEBI:15378"/>
        <dbReference type="ChEBI" id="CHEBI:17154"/>
        <dbReference type="ChEBI" id="CHEBI:33019"/>
        <dbReference type="ChEBI" id="CHEBI:58017"/>
        <dbReference type="EC" id="2.4.2.12"/>
    </reaction>
    <physiologicalReaction direction="right-to-left" evidence="8">
        <dbReference type="Rhea" id="RHEA:16151"/>
    </physiologicalReaction>
</comment>
<dbReference type="EMBL" id="PGTY01000002">
    <property type="protein sequence ID" value="PJI86383.1"/>
    <property type="molecule type" value="Genomic_DNA"/>
</dbReference>
<feature type="binding site" evidence="9">
    <location>
        <position position="245"/>
    </location>
    <ligand>
        <name>diphosphate</name>
        <dbReference type="ChEBI" id="CHEBI:33019"/>
    </ligand>
</feature>
<dbReference type="EC" id="2.4.2.12" evidence="6"/>
<dbReference type="InterPro" id="IPR016471">
    <property type="entry name" value="Nicotinamide_PRibTrfase"/>
</dbReference>
<gene>
    <name evidence="11" type="ORF">BC777_2752</name>
</gene>
<dbReference type="Pfam" id="PF04095">
    <property type="entry name" value="NAPRTase"/>
    <property type="match status" value="1"/>
</dbReference>
<dbReference type="Gene3D" id="3.20.20.70">
    <property type="entry name" value="Aldolase class I"/>
    <property type="match status" value="1"/>
</dbReference>
<evidence type="ECO:0000313" key="12">
    <source>
        <dbReference type="Proteomes" id="UP000228531"/>
    </source>
</evidence>
<evidence type="ECO:0000313" key="11">
    <source>
        <dbReference type="EMBL" id="PJI86383.1"/>
    </source>
</evidence>
<feature type="domain" description="PI-PLC Y-box" evidence="10">
    <location>
        <begin position="36"/>
        <end position="65"/>
    </location>
</feature>
<dbReference type="InterPro" id="IPR041529">
    <property type="entry name" value="DUF5598"/>
</dbReference>